<name>A0ACC1RPW4_9HYPO</name>
<comment type="caution">
    <text evidence="1">The sequence shown here is derived from an EMBL/GenBank/DDBJ whole genome shotgun (WGS) entry which is preliminary data.</text>
</comment>
<sequence>MVVFQNDVPMEDSEPIFNTPNRDASMANDTNSKPLPMQHQHAPYTPQFSSQSLVILERIQKITPKKEDETSGTVAPQGLGTTLPIATPLSSTFHQTLSISAKLSPAAIDSSETKTKQEESPDAVDFTQNTIPFPRTAQSISHQPSTMTQLQAQCSKCEGYAQMGLAPLATCVRCLTSYHQQCHSPPITNEAITTSQFTCAACAADQEQAVRLKGRANQQRQEEIERLRRRRLAALPRGRRFPQSPTVVGFGAGRAPDSSRSQYFESMGRTDMLNVLSLCDQLKPNLLADVLVSVSKRHPDLPIFDSPDWETQLSGARRVHKASRHDERPRHGHVLIPGRVRPKKTTKKILKRTRVIEVVTTAQEDQDVLPETWAKAGEGLYSKLPPETEDRGLLMDENDEESFSHFLVDGLGKQIVEPVGA</sequence>
<keyword evidence="2" id="KW-1185">Reference proteome</keyword>
<organism evidence="1 2">
    <name type="scientific">Fusarium decemcellulare</name>
    <dbReference type="NCBI Taxonomy" id="57161"/>
    <lineage>
        <taxon>Eukaryota</taxon>
        <taxon>Fungi</taxon>
        <taxon>Dikarya</taxon>
        <taxon>Ascomycota</taxon>
        <taxon>Pezizomycotina</taxon>
        <taxon>Sordariomycetes</taxon>
        <taxon>Hypocreomycetidae</taxon>
        <taxon>Hypocreales</taxon>
        <taxon>Nectriaceae</taxon>
        <taxon>Fusarium</taxon>
        <taxon>Fusarium decemcellulare species complex</taxon>
    </lineage>
</organism>
<gene>
    <name evidence="1" type="ORF">NM208_g12561</name>
</gene>
<dbReference type="Proteomes" id="UP001148629">
    <property type="component" value="Unassembled WGS sequence"/>
</dbReference>
<accession>A0ACC1RPW4</accession>
<evidence type="ECO:0000313" key="2">
    <source>
        <dbReference type="Proteomes" id="UP001148629"/>
    </source>
</evidence>
<protein>
    <submittedName>
        <fullName evidence="1">Uncharacterized protein</fullName>
    </submittedName>
</protein>
<evidence type="ECO:0000313" key="1">
    <source>
        <dbReference type="EMBL" id="KAJ3523159.1"/>
    </source>
</evidence>
<proteinExistence type="predicted"/>
<reference evidence="1" key="1">
    <citation type="submission" date="2022-08" db="EMBL/GenBank/DDBJ databases">
        <title>Genome Sequence of Fusarium decemcellulare.</title>
        <authorList>
            <person name="Buettner E."/>
        </authorList>
    </citation>
    <scope>NUCLEOTIDE SEQUENCE</scope>
    <source>
        <strain evidence="1">Babe19</strain>
    </source>
</reference>
<dbReference type="EMBL" id="JANRMS010002304">
    <property type="protein sequence ID" value="KAJ3523159.1"/>
    <property type="molecule type" value="Genomic_DNA"/>
</dbReference>